<dbReference type="InterPro" id="IPR039104">
    <property type="entry name" value="6PGL"/>
</dbReference>
<evidence type="ECO:0000256" key="7">
    <source>
        <dbReference type="RuleBase" id="RU365095"/>
    </source>
</evidence>
<comment type="pathway">
    <text evidence="3 7">Carbohydrate degradation; pentose phosphate pathway; D-ribulose 5-phosphate from D-glucose 6-phosphate (oxidative stage): step 2/3.</text>
</comment>
<dbReference type="GO" id="GO:0017057">
    <property type="term" value="F:6-phosphogluconolactonase activity"/>
    <property type="evidence" value="ECO:0007669"/>
    <property type="project" value="UniProtKB-UniRule"/>
</dbReference>
<dbReference type="PANTHER" id="PTHR11054:SF0">
    <property type="entry name" value="6-PHOSPHOGLUCONOLACTONASE"/>
    <property type="match status" value="1"/>
</dbReference>
<evidence type="ECO:0000259" key="8">
    <source>
        <dbReference type="Pfam" id="PF01182"/>
    </source>
</evidence>
<evidence type="ECO:0000256" key="6">
    <source>
        <dbReference type="ARBA" id="ARBA00020337"/>
    </source>
</evidence>
<protein>
    <recommendedName>
        <fullName evidence="6 7">6-phosphogluconolactonase</fullName>
        <shortName evidence="7">6PGL</shortName>
        <ecNumber evidence="5 7">3.1.1.31</ecNumber>
    </recommendedName>
</protein>
<evidence type="ECO:0000256" key="3">
    <source>
        <dbReference type="ARBA" id="ARBA00004961"/>
    </source>
</evidence>
<comment type="similarity">
    <text evidence="4 7">Belongs to the glucosamine/galactosamine-6-phosphate isomerase family. 6-phosphogluconolactonase subfamily.</text>
</comment>
<dbReference type="HOGENOM" id="CLU_053947_2_0_10"/>
<dbReference type="NCBIfam" id="TIGR01198">
    <property type="entry name" value="pgl"/>
    <property type="match status" value="1"/>
</dbReference>
<dbReference type="KEGG" id="evi:Echvi_2863"/>
<evidence type="ECO:0000256" key="1">
    <source>
        <dbReference type="ARBA" id="ARBA00000832"/>
    </source>
</evidence>
<keyword evidence="10" id="KW-1185">Reference proteome</keyword>
<dbReference type="EC" id="3.1.1.31" evidence="5 7"/>
<evidence type="ECO:0000313" key="10">
    <source>
        <dbReference type="Proteomes" id="UP000010796"/>
    </source>
</evidence>
<dbReference type="PANTHER" id="PTHR11054">
    <property type="entry name" value="6-PHOSPHOGLUCONOLACTONASE"/>
    <property type="match status" value="1"/>
</dbReference>
<comment type="function">
    <text evidence="2 7">Hydrolysis of 6-phosphogluconolactone to 6-phosphogluconate.</text>
</comment>
<dbReference type="CDD" id="cd01400">
    <property type="entry name" value="6PGL"/>
    <property type="match status" value="1"/>
</dbReference>
<accession>L0G0N4</accession>
<evidence type="ECO:0000256" key="5">
    <source>
        <dbReference type="ARBA" id="ARBA00013198"/>
    </source>
</evidence>
<keyword evidence="7" id="KW-0378">Hydrolase</keyword>
<dbReference type="OrthoDB" id="9810967at2"/>
<dbReference type="InterPro" id="IPR037171">
    <property type="entry name" value="NagB/RpiA_transferase-like"/>
</dbReference>
<dbReference type="SUPFAM" id="SSF100950">
    <property type="entry name" value="NagB/RpiA/CoA transferase-like"/>
    <property type="match status" value="1"/>
</dbReference>
<feature type="domain" description="Glucosamine/galactosamine-6-phosphate isomerase" evidence="8">
    <location>
        <begin position="7"/>
        <end position="228"/>
    </location>
</feature>
<evidence type="ECO:0000313" key="9">
    <source>
        <dbReference type="EMBL" id="AGA79102.1"/>
    </source>
</evidence>
<dbReference type="GO" id="GO:0006098">
    <property type="term" value="P:pentose-phosphate shunt"/>
    <property type="evidence" value="ECO:0007669"/>
    <property type="project" value="UniProtKB-UniPathway"/>
</dbReference>
<dbReference type="UniPathway" id="UPA00115">
    <property type="reaction ID" value="UER00409"/>
</dbReference>
<gene>
    <name evidence="7" type="primary">pgl</name>
    <name evidence="9" type="ordered locus">Echvi_2863</name>
</gene>
<dbReference type="Gene3D" id="3.40.50.1360">
    <property type="match status" value="1"/>
</dbReference>
<dbReference type="Proteomes" id="UP000010796">
    <property type="component" value="Chromosome"/>
</dbReference>
<reference evidence="10" key="1">
    <citation type="submission" date="2012-02" db="EMBL/GenBank/DDBJ databases">
        <title>The complete genome of Echinicola vietnamensis DSM 17526.</title>
        <authorList>
            <person name="Lucas S."/>
            <person name="Copeland A."/>
            <person name="Lapidus A."/>
            <person name="Glavina del Rio T."/>
            <person name="Dalin E."/>
            <person name="Tice H."/>
            <person name="Bruce D."/>
            <person name="Goodwin L."/>
            <person name="Pitluck S."/>
            <person name="Peters L."/>
            <person name="Ovchinnikova G."/>
            <person name="Teshima H."/>
            <person name="Kyrpides N."/>
            <person name="Mavromatis K."/>
            <person name="Ivanova N."/>
            <person name="Brettin T."/>
            <person name="Detter J.C."/>
            <person name="Han C."/>
            <person name="Larimer F."/>
            <person name="Land M."/>
            <person name="Hauser L."/>
            <person name="Markowitz V."/>
            <person name="Cheng J.-F."/>
            <person name="Hugenholtz P."/>
            <person name="Woyke T."/>
            <person name="Wu D."/>
            <person name="Brambilla E."/>
            <person name="Klenk H.-P."/>
            <person name="Eisen J.A."/>
        </authorList>
    </citation>
    <scope>NUCLEOTIDE SEQUENCE [LARGE SCALE GENOMIC DNA]</scope>
    <source>
        <strain evidence="10">DSM 17526 / LMG 23754 / KMM 6221</strain>
    </source>
</reference>
<dbReference type="eggNOG" id="COG0363">
    <property type="taxonomic scope" value="Bacteria"/>
</dbReference>
<dbReference type="AlphaFoldDB" id="L0G0N4"/>
<comment type="catalytic activity">
    <reaction evidence="1 7">
        <text>6-phospho-D-glucono-1,5-lactone + H2O = 6-phospho-D-gluconate + H(+)</text>
        <dbReference type="Rhea" id="RHEA:12556"/>
        <dbReference type="ChEBI" id="CHEBI:15377"/>
        <dbReference type="ChEBI" id="CHEBI:15378"/>
        <dbReference type="ChEBI" id="CHEBI:57955"/>
        <dbReference type="ChEBI" id="CHEBI:58759"/>
        <dbReference type="EC" id="3.1.1.31"/>
    </reaction>
</comment>
<organism evidence="9 10">
    <name type="scientific">Echinicola vietnamensis (strain DSM 17526 / LMG 23754 / KMM 6221)</name>
    <dbReference type="NCBI Taxonomy" id="926556"/>
    <lineage>
        <taxon>Bacteria</taxon>
        <taxon>Pseudomonadati</taxon>
        <taxon>Bacteroidota</taxon>
        <taxon>Cytophagia</taxon>
        <taxon>Cytophagales</taxon>
        <taxon>Cyclobacteriaceae</taxon>
        <taxon>Echinicola</taxon>
    </lineage>
</organism>
<proteinExistence type="inferred from homology"/>
<dbReference type="GO" id="GO:0005975">
    <property type="term" value="P:carbohydrate metabolic process"/>
    <property type="evidence" value="ECO:0007669"/>
    <property type="project" value="UniProtKB-UniRule"/>
</dbReference>
<dbReference type="PATRIC" id="fig|926556.3.peg.3026"/>
<name>L0G0N4_ECHVK</name>
<evidence type="ECO:0000256" key="2">
    <source>
        <dbReference type="ARBA" id="ARBA00002681"/>
    </source>
</evidence>
<dbReference type="STRING" id="926556.Echvi_2863"/>
<sequence>MIQIEKDPAKLSEVAAALFVQSAKEAIDAKGKFNVALTGGSSPKGLYQLLAGEQYKSQVEWDKVFVFWGDERWVSLDDEQSNAGMTYETLLNHVPIPASNVFPMWTAGITPEARAEEYTIYLKKVLGEAGVFDLILLGMGDDGHCASLFPGTEVLKEEKKWVEGYFLKSKDIHRITLTAPLINKAKKIVFFVFGENKADALFEVLEGERNPTQYPSQMIQPSEGEVQWLVDETAASKLRKI</sequence>
<dbReference type="InterPro" id="IPR006148">
    <property type="entry name" value="Glc/Gal-6P_isomerase"/>
</dbReference>
<dbReference type="Pfam" id="PF01182">
    <property type="entry name" value="Glucosamine_iso"/>
    <property type="match status" value="1"/>
</dbReference>
<evidence type="ECO:0000256" key="4">
    <source>
        <dbReference type="ARBA" id="ARBA00010662"/>
    </source>
</evidence>
<dbReference type="InterPro" id="IPR005900">
    <property type="entry name" value="6-phosphogluconolactonase_DevB"/>
</dbReference>
<dbReference type="EMBL" id="CP003346">
    <property type="protein sequence ID" value="AGA79102.1"/>
    <property type="molecule type" value="Genomic_DNA"/>
</dbReference>